<evidence type="ECO:0000313" key="3">
    <source>
        <dbReference type="EMBL" id="VEL43308.1"/>
    </source>
</evidence>
<organism evidence="3 4">
    <name type="scientific">Protopolystoma xenopodis</name>
    <dbReference type="NCBI Taxonomy" id="117903"/>
    <lineage>
        <taxon>Eukaryota</taxon>
        <taxon>Metazoa</taxon>
        <taxon>Spiralia</taxon>
        <taxon>Lophotrochozoa</taxon>
        <taxon>Platyhelminthes</taxon>
        <taxon>Monogenea</taxon>
        <taxon>Polyopisthocotylea</taxon>
        <taxon>Polystomatidea</taxon>
        <taxon>Polystomatidae</taxon>
        <taxon>Protopolystoma</taxon>
    </lineage>
</organism>
<protein>
    <submittedName>
        <fullName evidence="3">Uncharacterized protein</fullName>
    </submittedName>
</protein>
<evidence type="ECO:0000256" key="1">
    <source>
        <dbReference type="SAM" id="MobiDB-lite"/>
    </source>
</evidence>
<name>A0A3S5BCZ6_9PLAT</name>
<keyword evidence="4" id="KW-1185">Reference proteome</keyword>
<dbReference type="EMBL" id="CAAALY010280325">
    <property type="protein sequence ID" value="VEL43308.1"/>
    <property type="molecule type" value="Genomic_DNA"/>
</dbReference>
<feature type="transmembrane region" description="Helical" evidence="2">
    <location>
        <begin position="124"/>
        <end position="142"/>
    </location>
</feature>
<sequence>MSARDDGLSASSVSSVSGGGGGTGVVSGQGCISVEEKAAAYELLGASLFDRHSLVQDALRAWLQAMEIRKRAFGYTKRLPHHHYPACCLEAANLLTSPDENNLADKDDEMRHGPDCQESRNPRYYVIALLFIFLLLRLLPFRVKVLSEEIIRSVPPEDDGGFLDQLLIGFTGRFMLTLFPSQSSSIPMKRC</sequence>
<keyword evidence="2" id="KW-0812">Transmembrane</keyword>
<gene>
    <name evidence="3" type="ORF">PXEA_LOCUS36748</name>
</gene>
<dbReference type="Proteomes" id="UP000784294">
    <property type="component" value="Unassembled WGS sequence"/>
</dbReference>
<feature type="region of interest" description="Disordered" evidence="1">
    <location>
        <begin position="1"/>
        <end position="22"/>
    </location>
</feature>
<dbReference type="AlphaFoldDB" id="A0A3S5BCZ6"/>
<reference evidence="3" key="1">
    <citation type="submission" date="2018-11" db="EMBL/GenBank/DDBJ databases">
        <authorList>
            <consortium name="Pathogen Informatics"/>
        </authorList>
    </citation>
    <scope>NUCLEOTIDE SEQUENCE</scope>
</reference>
<evidence type="ECO:0000256" key="2">
    <source>
        <dbReference type="SAM" id="Phobius"/>
    </source>
</evidence>
<comment type="caution">
    <text evidence="3">The sequence shown here is derived from an EMBL/GenBank/DDBJ whole genome shotgun (WGS) entry which is preliminary data.</text>
</comment>
<keyword evidence="2" id="KW-0472">Membrane</keyword>
<evidence type="ECO:0000313" key="4">
    <source>
        <dbReference type="Proteomes" id="UP000784294"/>
    </source>
</evidence>
<accession>A0A3S5BCZ6</accession>
<keyword evidence="2" id="KW-1133">Transmembrane helix</keyword>
<dbReference type="PROSITE" id="PS51257">
    <property type="entry name" value="PROKAR_LIPOPROTEIN"/>
    <property type="match status" value="1"/>
</dbReference>
<proteinExistence type="predicted"/>
<dbReference type="OrthoDB" id="4429489at2759"/>